<sequence length="316" mass="35413">MYLKGNFKLGVMLYSPVMNFLKVKSFLPEIGLVPLNHFCAPKCNFFNKQDKTILLTDASRLDGIGFLLIQQPKSSSLTITSNTSSLLFSHSDSKLIQCGSFSLIETQYRYATIELELLALVRAVEKFKIFSTGNKFVLCYCRTSTSHTPLSKSDHKILYITSSSYNPQSNSESSVNRIKMLLKKSKSKNGFNEYIMYLRSMVTTTNKTSPAKVLLGRELRTLLPTLETASEETILNLRIGRYHGLNSGQETRTDTGNGLLICSPTPNHRSLLNFKNYTGATCLSLHSQEASILDEKVVALTKARSEPNSLRTIFDF</sequence>
<organism evidence="8 9">
    <name type="scientific">Lepeophtheirus salmonis</name>
    <name type="common">Salmon louse</name>
    <name type="synonym">Caligus salmonis</name>
    <dbReference type="NCBI Taxonomy" id="72036"/>
    <lineage>
        <taxon>Eukaryota</taxon>
        <taxon>Metazoa</taxon>
        <taxon>Ecdysozoa</taxon>
        <taxon>Arthropoda</taxon>
        <taxon>Crustacea</taxon>
        <taxon>Multicrustacea</taxon>
        <taxon>Hexanauplia</taxon>
        <taxon>Copepoda</taxon>
        <taxon>Siphonostomatoida</taxon>
        <taxon>Caligidae</taxon>
        <taxon>Lepeophtheirus</taxon>
    </lineage>
</organism>
<dbReference type="GO" id="GO:0016787">
    <property type="term" value="F:hydrolase activity"/>
    <property type="evidence" value="ECO:0007669"/>
    <property type="project" value="UniProtKB-KW"/>
</dbReference>
<dbReference type="EMBL" id="HG994583">
    <property type="protein sequence ID" value="CAF2920753.1"/>
    <property type="molecule type" value="Genomic_DNA"/>
</dbReference>
<feature type="domain" description="Reverse transcriptase RNase H-like" evidence="7">
    <location>
        <begin position="49"/>
        <end position="139"/>
    </location>
</feature>
<dbReference type="Pfam" id="PF17917">
    <property type="entry name" value="RT_RNaseH"/>
    <property type="match status" value="1"/>
</dbReference>
<evidence type="ECO:0000256" key="1">
    <source>
        <dbReference type="ARBA" id="ARBA00022679"/>
    </source>
</evidence>
<dbReference type="PANTHER" id="PTHR37984:SF8">
    <property type="entry name" value="CCHC-TYPE DOMAIN-CONTAINING PROTEIN"/>
    <property type="match status" value="1"/>
</dbReference>
<dbReference type="GO" id="GO:0003964">
    <property type="term" value="F:RNA-directed DNA polymerase activity"/>
    <property type="evidence" value="ECO:0007669"/>
    <property type="project" value="UniProtKB-KW"/>
</dbReference>
<keyword evidence="5" id="KW-0378">Hydrolase</keyword>
<evidence type="ECO:0000256" key="4">
    <source>
        <dbReference type="ARBA" id="ARBA00022759"/>
    </source>
</evidence>
<accession>A0A7R8CT45</accession>
<proteinExistence type="predicted"/>
<evidence type="ECO:0000313" key="8">
    <source>
        <dbReference type="EMBL" id="CAF2920753.1"/>
    </source>
</evidence>
<dbReference type="PANTHER" id="PTHR37984">
    <property type="entry name" value="PROTEIN CBG26694"/>
    <property type="match status" value="1"/>
</dbReference>
<name>A0A7R8CT45_LEPSM</name>
<dbReference type="AlphaFoldDB" id="A0A7R8CT45"/>
<evidence type="ECO:0000313" key="9">
    <source>
        <dbReference type="Proteomes" id="UP000675881"/>
    </source>
</evidence>
<keyword evidence="9" id="KW-1185">Reference proteome</keyword>
<gene>
    <name evidence="8" type="ORF">LSAA_8518</name>
</gene>
<evidence type="ECO:0000259" key="7">
    <source>
        <dbReference type="Pfam" id="PF17917"/>
    </source>
</evidence>
<dbReference type="GO" id="GO:0004519">
    <property type="term" value="F:endonuclease activity"/>
    <property type="evidence" value="ECO:0007669"/>
    <property type="project" value="UniProtKB-KW"/>
</dbReference>
<evidence type="ECO:0000256" key="6">
    <source>
        <dbReference type="ARBA" id="ARBA00022918"/>
    </source>
</evidence>
<evidence type="ECO:0000256" key="5">
    <source>
        <dbReference type="ARBA" id="ARBA00022801"/>
    </source>
</evidence>
<dbReference type="Proteomes" id="UP000675881">
    <property type="component" value="Chromosome 4"/>
</dbReference>
<keyword evidence="2" id="KW-0548">Nucleotidyltransferase</keyword>
<keyword evidence="4" id="KW-0255">Endonuclease</keyword>
<evidence type="ECO:0000256" key="3">
    <source>
        <dbReference type="ARBA" id="ARBA00022722"/>
    </source>
</evidence>
<protein>
    <submittedName>
        <fullName evidence="8">(salmon louse) hypothetical protein</fullName>
    </submittedName>
</protein>
<keyword evidence="3" id="KW-0540">Nuclease</keyword>
<dbReference type="InterPro" id="IPR050951">
    <property type="entry name" value="Retrovirus_Pol_polyprotein"/>
</dbReference>
<evidence type="ECO:0000256" key="2">
    <source>
        <dbReference type="ARBA" id="ARBA00022695"/>
    </source>
</evidence>
<dbReference type="InterPro" id="IPR041373">
    <property type="entry name" value="RT_RNaseH"/>
</dbReference>
<reference evidence="8" key="1">
    <citation type="submission" date="2021-02" db="EMBL/GenBank/DDBJ databases">
        <authorList>
            <person name="Bekaert M."/>
        </authorList>
    </citation>
    <scope>NUCLEOTIDE SEQUENCE</scope>
    <source>
        <strain evidence="8">IoA-00</strain>
    </source>
</reference>
<keyword evidence="1" id="KW-0808">Transferase</keyword>
<keyword evidence="6" id="KW-0695">RNA-directed DNA polymerase</keyword>